<evidence type="ECO:0000313" key="1">
    <source>
        <dbReference type="EMBL" id="KAJ7992682.1"/>
    </source>
</evidence>
<dbReference type="Proteomes" id="UP001157502">
    <property type="component" value="Chromosome 25"/>
</dbReference>
<proteinExistence type="predicted"/>
<reference evidence="1" key="1">
    <citation type="submission" date="2021-05" db="EMBL/GenBank/DDBJ databases">
        <authorList>
            <person name="Pan Q."/>
            <person name="Jouanno E."/>
            <person name="Zahm M."/>
            <person name="Klopp C."/>
            <person name="Cabau C."/>
            <person name="Louis A."/>
            <person name="Berthelot C."/>
            <person name="Parey E."/>
            <person name="Roest Crollius H."/>
            <person name="Montfort J."/>
            <person name="Robinson-Rechavi M."/>
            <person name="Bouchez O."/>
            <person name="Lampietro C."/>
            <person name="Lopez Roques C."/>
            <person name="Donnadieu C."/>
            <person name="Postlethwait J."/>
            <person name="Bobe J."/>
            <person name="Dillon D."/>
            <person name="Chandos A."/>
            <person name="von Hippel F."/>
            <person name="Guiguen Y."/>
        </authorList>
    </citation>
    <scope>NUCLEOTIDE SEQUENCE</scope>
    <source>
        <strain evidence="1">YG-Jan2019</strain>
    </source>
</reference>
<organism evidence="1 2">
    <name type="scientific">Dallia pectoralis</name>
    <name type="common">Alaska blackfish</name>
    <dbReference type="NCBI Taxonomy" id="75939"/>
    <lineage>
        <taxon>Eukaryota</taxon>
        <taxon>Metazoa</taxon>
        <taxon>Chordata</taxon>
        <taxon>Craniata</taxon>
        <taxon>Vertebrata</taxon>
        <taxon>Euteleostomi</taxon>
        <taxon>Actinopterygii</taxon>
        <taxon>Neopterygii</taxon>
        <taxon>Teleostei</taxon>
        <taxon>Protacanthopterygii</taxon>
        <taxon>Esociformes</taxon>
        <taxon>Umbridae</taxon>
        <taxon>Dallia</taxon>
    </lineage>
</organism>
<accession>A0ACC2FMX5</accession>
<protein>
    <submittedName>
        <fullName evidence="1">Uncharacterized protein</fullName>
    </submittedName>
</protein>
<comment type="caution">
    <text evidence="1">The sequence shown here is derived from an EMBL/GenBank/DDBJ whole genome shotgun (WGS) entry which is preliminary data.</text>
</comment>
<sequence length="85" mass="9832">MRGREEWSLQKVGLLLRLWHQLPPQDSQGSAGSCLDELLWITRFTLTRYRHRIGSSTVANSCVKSWAWFSAQHLHQALENLFHGS</sequence>
<dbReference type="EMBL" id="CM055752">
    <property type="protein sequence ID" value="KAJ7992682.1"/>
    <property type="molecule type" value="Genomic_DNA"/>
</dbReference>
<gene>
    <name evidence="1" type="ORF">DPEC_G00281210</name>
</gene>
<evidence type="ECO:0000313" key="2">
    <source>
        <dbReference type="Proteomes" id="UP001157502"/>
    </source>
</evidence>
<keyword evidence="2" id="KW-1185">Reference proteome</keyword>
<name>A0ACC2FMX5_DALPE</name>